<evidence type="ECO:0000256" key="4">
    <source>
        <dbReference type="ARBA" id="ARBA00013566"/>
    </source>
</evidence>
<feature type="compositionally biased region" description="Polar residues" evidence="6">
    <location>
        <begin position="335"/>
        <end position="346"/>
    </location>
</feature>
<dbReference type="GO" id="GO:0005739">
    <property type="term" value="C:mitochondrion"/>
    <property type="evidence" value="ECO:0007669"/>
    <property type="project" value="UniProtKB-SubCell"/>
</dbReference>
<comment type="function">
    <text evidence="1">Required for respiratory activity and maintenance and expression of the mitochondrial genome.</text>
</comment>
<proteinExistence type="inferred from homology"/>
<comment type="similarity">
    <text evidence="3">Belongs to the RRG9 family.</text>
</comment>
<dbReference type="STRING" id="225359.A0A2S4PP49"/>
<comment type="caution">
    <text evidence="7">The sequence shown here is derived from an EMBL/GenBank/DDBJ whole genome shotgun (WGS) entry which is preliminary data.</text>
</comment>
<dbReference type="EMBL" id="PEDP01001333">
    <property type="protein sequence ID" value="POS83813.1"/>
    <property type="molecule type" value="Genomic_DNA"/>
</dbReference>
<dbReference type="PANTHER" id="PTHR13475">
    <property type="entry name" value="NEUGRIN"/>
    <property type="match status" value="1"/>
</dbReference>
<evidence type="ECO:0000256" key="6">
    <source>
        <dbReference type="SAM" id="MobiDB-lite"/>
    </source>
</evidence>
<dbReference type="Proteomes" id="UP000237438">
    <property type="component" value="Unassembled WGS sequence"/>
</dbReference>
<evidence type="ECO:0000256" key="3">
    <source>
        <dbReference type="ARBA" id="ARBA00010895"/>
    </source>
</evidence>
<keyword evidence="8" id="KW-1185">Reference proteome</keyword>
<keyword evidence="5" id="KW-0809">Transit peptide</keyword>
<dbReference type="AlphaFoldDB" id="A0A2S4PP49"/>
<sequence length="346" mass="40053">MANRCTTLTLRSFIMNIAKFDIFSYRFGKNGLISSFRPHSIPSIQRQLCGAYKHSQRKLSKENLYPGYSNSEGIIQEIQNEIKDDFDEAVVEISPDSIDQLATEAFNKKKTHYQASNGTLEQNFPNTTEMSSHEENQEMSPLIDLEKDVSKRKAPMFKTKQKFGMKDEKEFTKSLPYDSLSKRKELINEKPQPRPKEPWMIEKERAKEKYPNGYRPLKRLSPDAIEGIRALNSQMPEHFTTARLSKEFKVSPEAIRRILKSKWRPNIDEAHDREARWARRGEQIWSRWAELGATPPKKIRRLGIGENPPRSYYEPDPLPKLITTSTRCRSEDTDPSTSSSRKGGIL</sequence>
<evidence type="ECO:0000256" key="1">
    <source>
        <dbReference type="ARBA" id="ARBA00003548"/>
    </source>
</evidence>
<evidence type="ECO:0000313" key="8">
    <source>
        <dbReference type="Proteomes" id="UP000237438"/>
    </source>
</evidence>
<feature type="region of interest" description="Disordered" evidence="6">
    <location>
        <begin position="299"/>
        <end position="346"/>
    </location>
</feature>
<evidence type="ECO:0000256" key="2">
    <source>
        <dbReference type="ARBA" id="ARBA00004173"/>
    </source>
</evidence>
<dbReference type="OrthoDB" id="5578174at2759"/>
<comment type="subcellular location">
    <subcellularLocation>
        <location evidence="2">Mitochondrion</location>
    </subcellularLocation>
</comment>
<evidence type="ECO:0000256" key="5">
    <source>
        <dbReference type="ARBA" id="ARBA00022946"/>
    </source>
</evidence>
<organism evidence="7 8">
    <name type="scientific">Erysiphe pulchra</name>
    <dbReference type="NCBI Taxonomy" id="225359"/>
    <lineage>
        <taxon>Eukaryota</taxon>
        <taxon>Fungi</taxon>
        <taxon>Dikarya</taxon>
        <taxon>Ascomycota</taxon>
        <taxon>Pezizomycotina</taxon>
        <taxon>Leotiomycetes</taxon>
        <taxon>Erysiphales</taxon>
        <taxon>Erysiphaceae</taxon>
        <taxon>Erysiphe</taxon>
    </lineage>
</organism>
<dbReference type="InterPro" id="IPR010487">
    <property type="entry name" value="NGRN/Rrg9"/>
</dbReference>
<protein>
    <recommendedName>
        <fullName evidence="4">Required for respiratory growth protein 9, mitochondrial</fullName>
    </recommendedName>
</protein>
<name>A0A2S4PP49_9PEZI</name>
<reference evidence="7 8" key="1">
    <citation type="submission" date="2017-10" db="EMBL/GenBank/DDBJ databases">
        <title>Development of genomic resources for the powdery mildew, Erysiphe pulchra.</title>
        <authorList>
            <person name="Wadl P.A."/>
            <person name="Mack B.M."/>
            <person name="Moore G."/>
            <person name="Beltz S.B."/>
        </authorList>
    </citation>
    <scope>NUCLEOTIDE SEQUENCE [LARGE SCALE GENOMIC DNA]</scope>
    <source>
        <strain evidence="7">Cflorida</strain>
    </source>
</reference>
<gene>
    <name evidence="7" type="ORF">EPUL_005032</name>
</gene>
<dbReference type="Pfam" id="PF06413">
    <property type="entry name" value="Neugrin"/>
    <property type="match status" value="1"/>
</dbReference>
<dbReference type="PANTHER" id="PTHR13475:SF3">
    <property type="entry name" value="NEUGRIN"/>
    <property type="match status" value="1"/>
</dbReference>
<accession>A0A2S4PP49</accession>
<dbReference type="GO" id="GO:0005634">
    <property type="term" value="C:nucleus"/>
    <property type="evidence" value="ECO:0007669"/>
    <property type="project" value="TreeGrafter"/>
</dbReference>
<evidence type="ECO:0000313" key="7">
    <source>
        <dbReference type="EMBL" id="POS83813.1"/>
    </source>
</evidence>